<feature type="region of interest" description="Disordered" evidence="1">
    <location>
        <begin position="1"/>
        <end position="20"/>
    </location>
</feature>
<evidence type="ECO:0000256" key="2">
    <source>
        <dbReference type="SAM" id="Phobius"/>
    </source>
</evidence>
<evidence type="ECO:0000313" key="6">
    <source>
        <dbReference type="Proteomes" id="UP000809789"/>
    </source>
</evidence>
<feature type="region of interest" description="Disordered" evidence="1">
    <location>
        <begin position="159"/>
        <end position="220"/>
    </location>
</feature>
<dbReference type="Proteomes" id="UP000809789">
    <property type="component" value="Unassembled WGS sequence"/>
</dbReference>
<feature type="domain" description="Protein YTP1-like C-terminal" evidence="4">
    <location>
        <begin position="261"/>
        <end position="554"/>
    </location>
</feature>
<feature type="transmembrane region" description="Helical" evidence="2">
    <location>
        <begin position="258"/>
        <end position="275"/>
    </location>
</feature>
<gene>
    <name evidence="5" type="ORF">KVT40_001620</name>
</gene>
<accession>A0A8K0PHG0</accession>
<feature type="compositionally biased region" description="Polar residues" evidence="1">
    <location>
        <begin position="176"/>
        <end position="190"/>
    </location>
</feature>
<protein>
    <recommendedName>
        <fullName evidence="7">Integral membrane protein</fullName>
    </recommendedName>
</protein>
<feature type="transmembrane region" description="Helical" evidence="2">
    <location>
        <begin position="495"/>
        <end position="515"/>
    </location>
</feature>
<keyword evidence="2" id="KW-1133">Transmembrane helix</keyword>
<feature type="compositionally biased region" description="Basic and acidic residues" evidence="1">
    <location>
        <begin position="163"/>
        <end position="175"/>
    </location>
</feature>
<dbReference type="InterPro" id="IPR018825">
    <property type="entry name" value="DUF2427"/>
</dbReference>
<evidence type="ECO:0000259" key="4">
    <source>
        <dbReference type="Pfam" id="PF10355"/>
    </source>
</evidence>
<dbReference type="EMBL" id="JAESVG020000002">
    <property type="protein sequence ID" value="KAG8630001.1"/>
    <property type="molecule type" value="Genomic_DNA"/>
</dbReference>
<feature type="transmembrane region" description="Helical" evidence="2">
    <location>
        <begin position="527"/>
        <end position="553"/>
    </location>
</feature>
<keyword evidence="2" id="KW-0812">Transmembrane</keyword>
<feature type="transmembrane region" description="Helical" evidence="2">
    <location>
        <begin position="463"/>
        <end position="483"/>
    </location>
</feature>
<feature type="transmembrane region" description="Helical" evidence="2">
    <location>
        <begin position="39"/>
        <end position="60"/>
    </location>
</feature>
<comment type="caution">
    <text evidence="5">The sequence shown here is derived from an EMBL/GenBank/DDBJ whole genome shotgun (WGS) entry which is preliminary data.</text>
</comment>
<feature type="transmembrane region" description="Helical" evidence="2">
    <location>
        <begin position="67"/>
        <end position="88"/>
    </location>
</feature>
<keyword evidence="6" id="KW-1185">Reference proteome</keyword>
<evidence type="ECO:0000256" key="1">
    <source>
        <dbReference type="SAM" id="MobiDB-lite"/>
    </source>
</evidence>
<feature type="transmembrane region" description="Helical" evidence="2">
    <location>
        <begin position="434"/>
        <end position="451"/>
    </location>
</feature>
<feature type="transmembrane region" description="Helical" evidence="2">
    <location>
        <begin position="370"/>
        <end position="387"/>
    </location>
</feature>
<dbReference type="OrthoDB" id="4005299at2759"/>
<evidence type="ECO:0000259" key="3">
    <source>
        <dbReference type="Pfam" id="PF10348"/>
    </source>
</evidence>
<feature type="transmembrane region" description="Helical" evidence="2">
    <location>
        <begin position="108"/>
        <end position="127"/>
    </location>
</feature>
<sequence length="566" mass="63773">MNIHHSAHGGHEAQTHTVSTVPQDLPPTYFNHPEYAGWMYAHIILMTIAWAVILPVAVFISTAKSRIAIPVQFLFLGVNALGIFTSIVYDAKTPDLYPNNAHHKLGWAVNWIAVVWFLFGLLNFFNLRKPKYSLAPRSLPIPSQPMARYEQLTGYDAQHSPRFSRDSGHGTERDSSSSFGGPTRTNSTEEVLQKPELPLCSTDSDREEDESEVEQESSPFMPTGRVNRFVTNRIPKFRSARLLKAIDITYVILERFQVILAFVAIATGFVTWIGIFKTDGLLNGLAHWVKGGIFFWYGLLTLGRWMGAFADFGWAWNAKPGHPLVSRAAARMPSAEFTESFVIFLYGASNVFLEHLTAWGKEWSMMDLEHISITIMFFGGGLLGMLVESKRARELLNTNIELKHEEVEKFAGPSHPQEEEFDAPKTYKTSLNPLPALVIFLLGLMMSNHHQDSATSTAIHGQWGTLFSGYALARMFTYLLIYLKPPTSYFPSRPPTELISAFCLVCGGLIFMASTRDVIKLLDRNNLHAMFILTVMVGLSCLIMVWTVVLYGIRGWAVRREARRMR</sequence>
<dbReference type="AlphaFoldDB" id="A0A8K0PHG0"/>
<evidence type="ECO:0000313" key="5">
    <source>
        <dbReference type="EMBL" id="KAG8630001.1"/>
    </source>
</evidence>
<keyword evidence="2" id="KW-0472">Membrane</keyword>
<feature type="domain" description="DUF2427" evidence="3">
    <location>
        <begin position="26"/>
        <end position="123"/>
    </location>
</feature>
<evidence type="ECO:0008006" key="7">
    <source>
        <dbReference type="Google" id="ProtNLM"/>
    </source>
</evidence>
<feature type="transmembrane region" description="Helical" evidence="2">
    <location>
        <begin position="295"/>
        <end position="316"/>
    </location>
</feature>
<reference evidence="5" key="1">
    <citation type="submission" date="2021-07" db="EMBL/GenBank/DDBJ databases">
        <title>Elsinoe batatas strain:CRI-CJ2 Genome sequencing and assembly.</title>
        <authorList>
            <person name="Huang L."/>
        </authorList>
    </citation>
    <scope>NUCLEOTIDE SEQUENCE</scope>
    <source>
        <strain evidence="5">CRI-CJ2</strain>
    </source>
</reference>
<dbReference type="Pfam" id="PF10348">
    <property type="entry name" value="DUF2427"/>
    <property type="match status" value="1"/>
</dbReference>
<dbReference type="PANTHER" id="PTHR31685">
    <property type="entry name" value="INTEGRAL MEMBRANE PROTEIN (AFU_ORTHOLOGUE AFUA_6G12730)-RELATED"/>
    <property type="match status" value="1"/>
</dbReference>
<name>A0A8K0PHG0_9PEZI</name>
<dbReference type="Pfam" id="PF10355">
    <property type="entry name" value="Ytp1"/>
    <property type="match status" value="1"/>
</dbReference>
<proteinExistence type="predicted"/>
<feature type="compositionally biased region" description="Acidic residues" evidence="1">
    <location>
        <begin position="205"/>
        <end position="215"/>
    </location>
</feature>
<feature type="transmembrane region" description="Helical" evidence="2">
    <location>
        <begin position="337"/>
        <end position="358"/>
    </location>
</feature>
<dbReference type="InterPro" id="IPR018827">
    <property type="entry name" value="YTP1_C"/>
</dbReference>
<organism evidence="5 6">
    <name type="scientific">Elsinoe batatas</name>
    <dbReference type="NCBI Taxonomy" id="2601811"/>
    <lineage>
        <taxon>Eukaryota</taxon>
        <taxon>Fungi</taxon>
        <taxon>Dikarya</taxon>
        <taxon>Ascomycota</taxon>
        <taxon>Pezizomycotina</taxon>
        <taxon>Dothideomycetes</taxon>
        <taxon>Dothideomycetidae</taxon>
        <taxon>Myriangiales</taxon>
        <taxon>Elsinoaceae</taxon>
        <taxon>Elsinoe</taxon>
    </lineage>
</organism>
<dbReference type="PANTHER" id="PTHR31685:SF3">
    <property type="entry name" value="INTEGRAL MEMBRANE PROTEIN (AFU_ORTHOLOGUE AFUA_6G12730)"/>
    <property type="match status" value="1"/>
</dbReference>
<dbReference type="Gene3D" id="1.20.120.1770">
    <property type="match status" value="1"/>
</dbReference>